<dbReference type="RefSeq" id="WP_163568953.1">
    <property type="nucleotide sequence ID" value="NZ_BAAANY010000038.1"/>
</dbReference>
<dbReference type="InterPro" id="IPR029069">
    <property type="entry name" value="HotDog_dom_sf"/>
</dbReference>
<dbReference type="InterPro" id="IPR025540">
    <property type="entry name" value="FlK"/>
</dbReference>
<keyword evidence="3" id="KW-1185">Reference proteome</keyword>
<organism evidence="2 3">
    <name type="scientific">Fodinicola feengrottensis</name>
    <dbReference type="NCBI Taxonomy" id="435914"/>
    <lineage>
        <taxon>Bacteria</taxon>
        <taxon>Bacillati</taxon>
        <taxon>Actinomycetota</taxon>
        <taxon>Actinomycetes</taxon>
        <taxon>Mycobacteriales</taxon>
        <taxon>Fodinicola</taxon>
    </lineage>
</organism>
<proteinExistence type="predicted"/>
<dbReference type="EMBL" id="BAAANY010000038">
    <property type="protein sequence ID" value="GAA1713035.1"/>
    <property type="molecule type" value="Genomic_DNA"/>
</dbReference>
<evidence type="ECO:0000259" key="1">
    <source>
        <dbReference type="Pfam" id="PF22636"/>
    </source>
</evidence>
<comment type="caution">
    <text evidence="2">The sequence shown here is derived from an EMBL/GenBank/DDBJ whole genome shotgun (WGS) entry which is preliminary data.</text>
</comment>
<protein>
    <recommendedName>
        <fullName evidence="1">Fluoroacetyl-CoA-specific thioesterase-like domain-containing protein</fullName>
    </recommendedName>
</protein>
<dbReference type="Proteomes" id="UP001500618">
    <property type="component" value="Unassembled WGS sequence"/>
</dbReference>
<dbReference type="SUPFAM" id="SSF54637">
    <property type="entry name" value="Thioesterase/thiol ester dehydrase-isomerase"/>
    <property type="match status" value="1"/>
</dbReference>
<dbReference type="InterPro" id="IPR054485">
    <property type="entry name" value="FlK-like_dom"/>
</dbReference>
<dbReference type="PANTHER" id="PTHR36934:SF1">
    <property type="entry name" value="THIOESTERASE DOMAIN-CONTAINING PROTEIN"/>
    <property type="match status" value="1"/>
</dbReference>
<dbReference type="Pfam" id="PF22636">
    <property type="entry name" value="FlK"/>
    <property type="match status" value="1"/>
</dbReference>
<dbReference type="PANTHER" id="PTHR36934">
    <property type="entry name" value="BLR0278 PROTEIN"/>
    <property type="match status" value="1"/>
</dbReference>
<name>A0ABN2IWM3_9ACTN</name>
<dbReference type="PIRSF" id="PIRSF014972">
    <property type="entry name" value="FlK"/>
    <property type="match status" value="1"/>
</dbReference>
<evidence type="ECO:0000313" key="2">
    <source>
        <dbReference type="EMBL" id="GAA1713035.1"/>
    </source>
</evidence>
<feature type="domain" description="Fluoroacetyl-CoA-specific thioesterase-like" evidence="1">
    <location>
        <begin position="15"/>
        <end position="117"/>
    </location>
</feature>
<accession>A0ABN2IWM3</accession>
<dbReference type="Gene3D" id="3.10.129.10">
    <property type="entry name" value="Hotdog Thioesterase"/>
    <property type="match status" value="1"/>
</dbReference>
<sequence>MGPYVGLSGQQSIVVSDDDSALTTGSGDVPTLATPRVVALAEAAAIAALDGHLEEGQTSVGTQVSLRHRAPSPVGRRVEAIAALTEVDGRTLRFNVTVRDGDRTVAEGLIERVIVDRDWFLRRA</sequence>
<reference evidence="2 3" key="1">
    <citation type="journal article" date="2019" name="Int. J. Syst. Evol. Microbiol.">
        <title>The Global Catalogue of Microorganisms (GCM) 10K type strain sequencing project: providing services to taxonomists for standard genome sequencing and annotation.</title>
        <authorList>
            <consortium name="The Broad Institute Genomics Platform"/>
            <consortium name="The Broad Institute Genome Sequencing Center for Infectious Disease"/>
            <person name="Wu L."/>
            <person name="Ma J."/>
        </authorList>
    </citation>
    <scope>NUCLEOTIDE SEQUENCE [LARGE SCALE GENOMIC DNA]</scope>
    <source>
        <strain evidence="2 3">JCM 14718</strain>
    </source>
</reference>
<gene>
    <name evidence="2" type="ORF">GCM10009765_72660</name>
</gene>
<evidence type="ECO:0000313" key="3">
    <source>
        <dbReference type="Proteomes" id="UP001500618"/>
    </source>
</evidence>